<reference evidence="3 4" key="1">
    <citation type="submission" date="2023-01" db="EMBL/GenBank/DDBJ databases">
        <title>Analysis of 21 Apiospora genomes using comparative genomics revels a genus with tremendous synthesis potential of carbohydrate active enzymes and secondary metabolites.</title>
        <authorList>
            <person name="Sorensen T."/>
        </authorList>
    </citation>
    <scope>NUCLEOTIDE SEQUENCE [LARGE SCALE GENOMIC DNA]</scope>
    <source>
        <strain evidence="3 4">CBS 114990</strain>
    </source>
</reference>
<feature type="transmembrane region" description="Helical" evidence="1">
    <location>
        <begin position="20"/>
        <end position="39"/>
    </location>
</feature>
<evidence type="ECO:0000313" key="3">
    <source>
        <dbReference type="EMBL" id="KAK8085184.1"/>
    </source>
</evidence>
<name>A0ABR1WNV9_9PEZI</name>
<dbReference type="PANTHER" id="PTHR35395:SF1">
    <property type="entry name" value="DUF6536 DOMAIN-CONTAINING PROTEIN"/>
    <property type="match status" value="1"/>
</dbReference>
<evidence type="ECO:0000256" key="1">
    <source>
        <dbReference type="SAM" id="Phobius"/>
    </source>
</evidence>
<dbReference type="InterPro" id="IPR046623">
    <property type="entry name" value="DUF6536"/>
</dbReference>
<keyword evidence="1" id="KW-1133">Transmembrane helix</keyword>
<keyword evidence="4" id="KW-1185">Reference proteome</keyword>
<keyword evidence="1" id="KW-0812">Transmembrane</keyword>
<organism evidence="3 4">
    <name type="scientific">Apiospora hydei</name>
    <dbReference type="NCBI Taxonomy" id="1337664"/>
    <lineage>
        <taxon>Eukaryota</taxon>
        <taxon>Fungi</taxon>
        <taxon>Dikarya</taxon>
        <taxon>Ascomycota</taxon>
        <taxon>Pezizomycotina</taxon>
        <taxon>Sordariomycetes</taxon>
        <taxon>Xylariomycetidae</taxon>
        <taxon>Amphisphaeriales</taxon>
        <taxon>Apiosporaceae</taxon>
        <taxon>Apiospora</taxon>
    </lineage>
</organism>
<dbReference type="EMBL" id="JAQQWN010000005">
    <property type="protein sequence ID" value="KAK8085184.1"/>
    <property type="molecule type" value="Genomic_DNA"/>
</dbReference>
<comment type="caution">
    <text evidence="3">The sequence shown here is derived from an EMBL/GenBank/DDBJ whole genome shotgun (WGS) entry which is preliminary data.</text>
</comment>
<protein>
    <recommendedName>
        <fullName evidence="2">DUF6536 domain-containing protein</fullName>
    </recommendedName>
</protein>
<feature type="transmembrane region" description="Helical" evidence="1">
    <location>
        <begin position="399"/>
        <end position="420"/>
    </location>
</feature>
<feature type="transmembrane region" description="Helical" evidence="1">
    <location>
        <begin position="548"/>
        <end position="567"/>
    </location>
</feature>
<dbReference type="RefSeq" id="XP_066669693.1">
    <property type="nucleotide sequence ID" value="XM_066810770.1"/>
</dbReference>
<proteinExistence type="predicted"/>
<dbReference type="Pfam" id="PF20163">
    <property type="entry name" value="DUF6536"/>
    <property type="match status" value="1"/>
</dbReference>
<sequence>MAAFGSISGRGWRRTGTYNILLALACGLVLLIILCISWSKQQITSSLNTTLIHRGLCKDTGTLNTILHLFLNIISTGILSSSNFFMQIVTSPSRPEIDLAHAQLRSLDIGLQSMRNLPSLSRFKQVCWALLLCSTVPTHLLFNSAIFETTYEGQFWNLTIATDEFAHGGRYWLPGASLTPSGASSPCQDNSTTMSNRTKSIVLGAVHGYGNNIDLTDYWNTTSTVRQITREISQVGAHWATLEAQECMAEYRAAKFRTQYKNLIIIVDTGTTDHRGWQRTDVYDFDPKSNLSKVWDAIVPPLDVNSLWSWASCRTYHQRNSGGTFDHSCWRLLGMNTSQPTISNIPSDVREVSFINDGQNGSTVTNELAYGYRAKLRTLNIRHCLAEPIETCQVRISSLLLLIVLACVITKVAICSFLVWKLNHTSFVTPGDAIESFISSPDPVTLGVSTLSLSDSQSLEYANRKDYTAIGDYDAAFLTKPRRWQGNSRRLNSAVSRRVWVQVYYPIFLLLLGLLICVMLSLSDDNNGTFGPSEGGVHFGFLGQHPTFIGTLLFANMPQLILSYCYLTINRLYTQLQVEQEWNSYAQSFKPLRVSYPIGEQISTYRLQLPYRYSVPLIAMSTIMHWLFSNSLFLSIIEGDTGLEDSFGGDKSSIGVSENAAVTVGVSAMAMMIALVVSSVFAISLLFFRCRRLKTSMIRGGTNSLVLSAACHVPTPLRVSSDDASSMDGQDDAEYLKEVSRGKLRWGAMVLPPSLAGKVAAQEDGEPIMHLGFASEEYRVRQPRKWEIFV</sequence>
<feature type="domain" description="DUF6536" evidence="2">
    <location>
        <begin position="12"/>
        <end position="165"/>
    </location>
</feature>
<feature type="transmembrane region" description="Helical" evidence="1">
    <location>
        <begin position="499"/>
        <end position="522"/>
    </location>
</feature>
<gene>
    <name evidence="3" type="ORF">PG997_006455</name>
</gene>
<dbReference type="GeneID" id="92043830"/>
<feature type="transmembrane region" description="Helical" evidence="1">
    <location>
        <begin position="660"/>
        <end position="688"/>
    </location>
</feature>
<evidence type="ECO:0000259" key="2">
    <source>
        <dbReference type="Pfam" id="PF20163"/>
    </source>
</evidence>
<keyword evidence="1" id="KW-0472">Membrane</keyword>
<evidence type="ECO:0000313" key="4">
    <source>
        <dbReference type="Proteomes" id="UP001433268"/>
    </source>
</evidence>
<dbReference type="PANTHER" id="PTHR35395">
    <property type="entry name" value="DUF6536 DOMAIN-CONTAINING PROTEIN"/>
    <property type="match status" value="1"/>
</dbReference>
<accession>A0ABR1WNV9</accession>
<feature type="transmembrane region" description="Helical" evidence="1">
    <location>
        <begin position="615"/>
        <end position="637"/>
    </location>
</feature>
<dbReference type="Proteomes" id="UP001433268">
    <property type="component" value="Unassembled WGS sequence"/>
</dbReference>